<evidence type="ECO:0000313" key="2">
    <source>
        <dbReference type="EMBL" id="MED6113925.1"/>
    </source>
</evidence>
<proteinExistence type="predicted"/>
<feature type="compositionally biased region" description="Acidic residues" evidence="1">
    <location>
        <begin position="58"/>
        <end position="71"/>
    </location>
</feature>
<feature type="non-terminal residue" evidence="2">
    <location>
        <position position="71"/>
    </location>
</feature>
<protein>
    <submittedName>
        <fullName evidence="2">Uncharacterized protein</fullName>
    </submittedName>
</protein>
<evidence type="ECO:0000313" key="3">
    <source>
        <dbReference type="Proteomes" id="UP001341840"/>
    </source>
</evidence>
<evidence type="ECO:0000256" key="1">
    <source>
        <dbReference type="SAM" id="MobiDB-lite"/>
    </source>
</evidence>
<accession>A0ABU6QR40</accession>
<keyword evidence="3" id="KW-1185">Reference proteome</keyword>
<dbReference type="EMBL" id="JASCZI010000958">
    <property type="protein sequence ID" value="MED6113925.1"/>
    <property type="molecule type" value="Genomic_DNA"/>
</dbReference>
<dbReference type="Proteomes" id="UP001341840">
    <property type="component" value="Unassembled WGS sequence"/>
</dbReference>
<feature type="compositionally biased region" description="Basic and acidic residues" evidence="1">
    <location>
        <begin position="44"/>
        <end position="57"/>
    </location>
</feature>
<feature type="region of interest" description="Disordered" evidence="1">
    <location>
        <begin position="39"/>
        <end position="71"/>
    </location>
</feature>
<sequence length="71" mass="8455">MREIEQQGIPITMANLNIHWNREEEMRQERMRYEKVLEETAAQKAKEQNKGKARGIEEDYDDEETEDEGGE</sequence>
<comment type="caution">
    <text evidence="2">The sequence shown here is derived from an EMBL/GenBank/DDBJ whole genome shotgun (WGS) entry which is preliminary data.</text>
</comment>
<organism evidence="2 3">
    <name type="scientific">Stylosanthes scabra</name>
    <dbReference type="NCBI Taxonomy" id="79078"/>
    <lineage>
        <taxon>Eukaryota</taxon>
        <taxon>Viridiplantae</taxon>
        <taxon>Streptophyta</taxon>
        <taxon>Embryophyta</taxon>
        <taxon>Tracheophyta</taxon>
        <taxon>Spermatophyta</taxon>
        <taxon>Magnoliopsida</taxon>
        <taxon>eudicotyledons</taxon>
        <taxon>Gunneridae</taxon>
        <taxon>Pentapetalae</taxon>
        <taxon>rosids</taxon>
        <taxon>fabids</taxon>
        <taxon>Fabales</taxon>
        <taxon>Fabaceae</taxon>
        <taxon>Papilionoideae</taxon>
        <taxon>50 kb inversion clade</taxon>
        <taxon>dalbergioids sensu lato</taxon>
        <taxon>Dalbergieae</taxon>
        <taxon>Pterocarpus clade</taxon>
        <taxon>Stylosanthes</taxon>
    </lineage>
</organism>
<name>A0ABU6QR40_9FABA</name>
<gene>
    <name evidence="2" type="ORF">PIB30_075355</name>
</gene>
<reference evidence="2 3" key="1">
    <citation type="journal article" date="2023" name="Plants (Basel)">
        <title>Bridging the Gap: Combining Genomics and Transcriptomics Approaches to Understand Stylosanthes scabra, an Orphan Legume from the Brazilian Caatinga.</title>
        <authorList>
            <person name="Ferreira-Neto J.R.C."/>
            <person name="da Silva M.D."/>
            <person name="Binneck E."/>
            <person name="de Melo N.F."/>
            <person name="da Silva R.H."/>
            <person name="de Melo A.L.T.M."/>
            <person name="Pandolfi V."/>
            <person name="Bustamante F.O."/>
            <person name="Brasileiro-Vidal A.C."/>
            <person name="Benko-Iseppon A.M."/>
        </authorList>
    </citation>
    <scope>NUCLEOTIDE SEQUENCE [LARGE SCALE GENOMIC DNA]</scope>
    <source>
        <tissue evidence="2">Leaves</tissue>
    </source>
</reference>